<comment type="caution">
    <text evidence="11">The sequence shown here is derived from an EMBL/GenBank/DDBJ whole genome shotgun (WGS) entry which is preliminary data.</text>
</comment>
<evidence type="ECO:0000256" key="7">
    <source>
        <dbReference type="ARBA" id="ARBA00023033"/>
    </source>
</evidence>
<dbReference type="PRINTS" id="PR00463">
    <property type="entry name" value="EP450I"/>
</dbReference>
<evidence type="ECO:0000256" key="8">
    <source>
        <dbReference type="PIRSR" id="PIRSR602401-1"/>
    </source>
</evidence>
<dbReference type="FunFam" id="1.10.630.10:FF:000011">
    <property type="entry name" value="Cytochrome P450 83B1"/>
    <property type="match status" value="1"/>
</dbReference>
<dbReference type="Pfam" id="PF00067">
    <property type="entry name" value="p450"/>
    <property type="match status" value="1"/>
</dbReference>
<evidence type="ECO:0000256" key="10">
    <source>
        <dbReference type="SAM" id="SignalP"/>
    </source>
</evidence>
<protein>
    <recommendedName>
        <fullName evidence="13">Cytochrome P450</fullName>
    </recommendedName>
</protein>
<dbReference type="InterPro" id="IPR036396">
    <property type="entry name" value="Cyt_P450_sf"/>
</dbReference>
<feature type="signal peptide" evidence="10">
    <location>
        <begin position="1"/>
        <end position="17"/>
    </location>
</feature>
<feature type="binding site" description="axial binding residue" evidence="8">
    <location>
        <position position="446"/>
    </location>
    <ligand>
        <name>heme</name>
        <dbReference type="ChEBI" id="CHEBI:30413"/>
    </ligand>
    <ligandPart>
        <name>Fe</name>
        <dbReference type="ChEBI" id="CHEBI:18248"/>
    </ligandPart>
</feature>
<evidence type="ECO:0008006" key="13">
    <source>
        <dbReference type="Google" id="ProtNLM"/>
    </source>
</evidence>
<dbReference type="PANTHER" id="PTHR47955:SF19">
    <property type="entry name" value="CYTOCHROME P450 71A9-LIKE ISOFORM X1"/>
    <property type="match status" value="1"/>
</dbReference>
<comment type="cofactor">
    <cofactor evidence="1 8">
        <name>heme</name>
        <dbReference type="ChEBI" id="CHEBI:30413"/>
    </cofactor>
</comment>
<keyword evidence="12" id="KW-1185">Reference proteome</keyword>
<dbReference type="InterPro" id="IPR001128">
    <property type="entry name" value="Cyt_P450"/>
</dbReference>
<keyword evidence="10" id="KW-0732">Signal</keyword>
<proteinExistence type="inferred from homology"/>
<dbReference type="GO" id="GO:0020037">
    <property type="term" value="F:heme binding"/>
    <property type="evidence" value="ECO:0007669"/>
    <property type="project" value="InterPro"/>
</dbReference>
<evidence type="ECO:0000256" key="5">
    <source>
        <dbReference type="ARBA" id="ARBA00023002"/>
    </source>
</evidence>
<dbReference type="GO" id="GO:0016705">
    <property type="term" value="F:oxidoreductase activity, acting on paired donors, with incorporation or reduction of molecular oxygen"/>
    <property type="evidence" value="ECO:0007669"/>
    <property type="project" value="InterPro"/>
</dbReference>
<accession>A0AAP0QGM4</accession>
<evidence type="ECO:0000256" key="3">
    <source>
        <dbReference type="ARBA" id="ARBA00022617"/>
    </source>
</evidence>
<dbReference type="EMBL" id="JBCGBO010000007">
    <property type="protein sequence ID" value="KAK9188823.1"/>
    <property type="molecule type" value="Genomic_DNA"/>
</dbReference>
<dbReference type="InterPro" id="IPR017972">
    <property type="entry name" value="Cyt_P450_CS"/>
</dbReference>
<evidence type="ECO:0000256" key="6">
    <source>
        <dbReference type="ARBA" id="ARBA00023004"/>
    </source>
</evidence>
<comment type="similarity">
    <text evidence="2 9">Belongs to the cytochrome P450 family.</text>
</comment>
<keyword evidence="4 8" id="KW-0479">Metal-binding</keyword>
<dbReference type="GO" id="GO:0004497">
    <property type="term" value="F:monooxygenase activity"/>
    <property type="evidence" value="ECO:0007669"/>
    <property type="project" value="UniProtKB-KW"/>
</dbReference>
<keyword evidence="5 9" id="KW-0560">Oxidoreductase</keyword>
<dbReference type="InterPro" id="IPR002401">
    <property type="entry name" value="Cyt_P450_E_grp-I"/>
</dbReference>
<dbReference type="AlphaFoldDB" id="A0AAP0QGM4"/>
<keyword evidence="3 8" id="KW-0349">Heme</keyword>
<gene>
    <name evidence="11" type="ORF">WN944_020228</name>
</gene>
<evidence type="ECO:0000256" key="4">
    <source>
        <dbReference type="ARBA" id="ARBA00022723"/>
    </source>
</evidence>
<dbReference type="Gene3D" id="1.10.630.10">
    <property type="entry name" value="Cytochrome P450"/>
    <property type="match status" value="1"/>
</dbReference>
<reference evidence="11 12" key="1">
    <citation type="submission" date="2024-05" db="EMBL/GenBank/DDBJ databases">
        <title>Haplotype-resolved chromosome-level genome assembly of Huyou (Citrus changshanensis).</title>
        <authorList>
            <person name="Miao C."/>
            <person name="Chen W."/>
            <person name="Wu Y."/>
            <person name="Wang L."/>
            <person name="Zhao S."/>
            <person name="Grierson D."/>
            <person name="Xu C."/>
            <person name="Chen K."/>
        </authorList>
    </citation>
    <scope>NUCLEOTIDE SEQUENCE [LARGE SCALE GENOMIC DNA]</scope>
    <source>
        <strain evidence="11">01-14</strain>
        <tissue evidence="11">Leaf</tissue>
    </source>
</reference>
<organism evidence="11 12">
    <name type="scientific">Citrus x changshan-huyou</name>
    <dbReference type="NCBI Taxonomy" id="2935761"/>
    <lineage>
        <taxon>Eukaryota</taxon>
        <taxon>Viridiplantae</taxon>
        <taxon>Streptophyta</taxon>
        <taxon>Embryophyta</taxon>
        <taxon>Tracheophyta</taxon>
        <taxon>Spermatophyta</taxon>
        <taxon>Magnoliopsida</taxon>
        <taxon>eudicotyledons</taxon>
        <taxon>Gunneridae</taxon>
        <taxon>Pentapetalae</taxon>
        <taxon>rosids</taxon>
        <taxon>malvids</taxon>
        <taxon>Sapindales</taxon>
        <taxon>Rutaceae</taxon>
        <taxon>Aurantioideae</taxon>
        <taxon>Citrus</taxon>
    </lineage>
</organism>
<keyword evidence="6 8" id="KW-0408">Iron</keyword>
<dbReference type="GO" id="GO:0005506">
    <property type="term" value="F:iron ion binding"/>
    <property type="evidence" value="ECO:0007669"/>
    <property type="project" value="InterPro"/>
</dbReference>
<evidence type="ECO:0000313" key="11">
    <source>
        <dbReference type="EMBL" id="KAK9188823.1"/>
    </source>
</evidence>
<name>A0AAP0QGM4_9ROSI</name>
<evidence type="ECO:0000256" key="1">
    <source>
        <dbReference type="ARBA" id="ARBA00001971"/>
    </source>
</evidence>
<dbReference type="Proteomes" id="UP001428341">
    <property type="component" value="Unassembled WGS sequence"/>
</dbReference>
<dbReference type="PROSITE" id="PS00086">
    <property type="entry name" value="CYTOCHROME_P450"/>
    <property type="match status" value="1"/>
</dbReference>
<dbReference type="CDD" id="cd11072">
    <property type="entry name" value="CYP71-like"/>
    <property type="match status" value="1"/>
</dbReference>
<evidence type="ECO:0000256" key="9">
    <source>
        <dbReference type="RuleBase" id="RU000461"/>
    </source>
</evidence>
<sequence length="584" mass="66321">MTMTMWLPLLLIPLLLILKNMKKSQKQKQQQQLPPGPPKLPILGNLLQLGELPHQSLWKLSKKYGPVMHLKLGRIPYVVVSSAETAREVLKVHDLECCGKARLTGVGKLSYNYLDVAFAPYGDHWRQMRKLCVMELFSHKRVQSFQFIREEEVALLVNSISRASSSASPVDLSQKIFALSGSILFRVAFGKRFQGSHFDNHKFHELLAAAMAVGGSFTSEECFPYVGWIIDRFSGYQAKIESVFQEVDSFLGQVIEDHLKAEGTKQEHEDIVDVMLRIKREQAQSAHEEEQLTTDHIKAVLVDLLLAGVDTSAVTVIWAMSELARNPRVMSKAQDEVRKCIGKNGSITEDNIEQLQYLKMIIKETFRLHPPGPMLLPRQTISHCKINGYDVYPETLLQVNVWAIGRDSRYWSKAEEFFPERFIDNSVDFKGQNFELLPFGGGRRICPGIQMGISTVELALTNLLYHFNWKLPNGMEGGDLNMEEAIGSFHTTIWMLRLSRLVIIGDRCRSRVIELFSMKRVQSFQFIREEEVASLVNSISQASSSASPADLSQKIFALSGSIQFRVAFGRRFQGVIFDNHKFHE</sequence>
<feature type="chain" id="PRO_5043018290" description="Cytochrome P450" evidence="10">
    <location>
        <begin position="18"/>
        <end position="584"/>
    </location>
</feature>
<dbReference type="PANTHER" id="PTHR47955">
    <property type="entry name" value="CYTOCHROME P450 FAMILY 71 PROTEIN"/>
    <property type="match status" value="1"/>
</dbReference>
<dbReference type="SUPFAM" id="SSF48264">
    <property type="entry name" value="Cytochrome P450"/>
    <property type="match status" value="2"/>
</dbReference>
<dbReference type="PRINTS" id="PR00385">
    <property type="entry name" value="P450"/>
</dbReference>
<evidence type="ECO:0000313" key="12">
    <source>
        <dbReference type="Proteomes" id="UP001428341"/>
    </source>
</evidence>
<keyword evidence="7 9" id="KW-0503">Monooxygenase</keyword>
<evidence type="ECO:0000256" key="2">
    <source>
        <dbReference type="ARBA" id="ARBA00010617"/>
    </source>
</evidence>